<proteinExistence type="predicted"/>
<dbReference type="OrthoDB" id="8865476at2759"/>
<evidence type="ECO:0000256" key="2">
    <source>
        <dbReference type="ARBA" id="ARBA00023130"/>
    </source>
</evidence>
<dbReference type="PANTHER" id="PTHR23266">
    <property type="entry name" value="IMMUNOGLOBULIN HEAVY CHAIN"/>
    <property type="match status" value="1"/>
</dbReference>
<dbReference type="GO" id="GO:0005576">
    <property type="term" value="C:extracellular region"/>
    <property type="evidence" value="ECO:0007669"/>
    <property type="project" value="UniProtKB-ARBA"/>
</dbReference>
<gene>
    <name evidence="5" type="primary">Ighv323</name>
    <name evidence="5" type="ORF">CHIMIN_R14566</name>
</gene>
<sequence length="106" mass="11165">GTRAAVTLVESGGGLQPLGGSVTLVCTASGFPFGNSRMEWLRQAAGKEPEWLAGIDAAGGSPTYAPRIRGRLVVSRDNSRNTVTLRMSHLRNDDGATYYCAKATHG</sequence>
<comment type="caution">
    <text evidence="5">The sequence shown here is derived from an EMBL/GenBank/DDBJ whole genome shotgun (WGS) entry which is preliminary data.</text>
</comment>
<feature type="domain" description="Ig-like" evidence="4">
    <location>
        <begin position="19"/>
        <end position="106"/>
    </location>
</feature>
<dbReference type="EMBL" id="VZSF01007068">
    <property type="protein sequence ID" value="NWY58003.1"/>
    <property type="molecule type" value="Genomic_DNA"/>
</dbReference>
<keyword evidence="6" id="KW-1185">Reference proteome</keyword>
<name>A0A7K7FL26_CHIMN</name>
<dbReference type="InterPro" id="IPR013783">
    <property type="entry name" value="Ig-like_fold"/>
</dbReference>
<protein>
    <submittedName>
        <fullName evidence="5">HV323 protein</fullName>
    </submittedName>
</protein>
<dbReference type="Proteomes" id="UP000557271">
    <property type="component" value="Unassembled WGS sequence"/>
</dbReference>
<evidence type="ECO:0000256" key="3">
    <source>
        <dbReference type="ARBA" id="ARBA00043265"/>
    </source>
</evidence>
<dbReference type="Pfam" id="PF07686">
    <property type="entry name" value="V-set"/>
    <property type="match status" value="1"/>
</dbReference>
<dbReference type="InterPro" id="IPR007110">
    <property type="entry name" value="Ig-like_dom"/>
</dbReference>
<feature type="non-terminal residue" evidence="5">
    <location>
        <position position="1"/>
    </location>
</feature>
<keyword evidence="1" id="KW-0391">Immunity</keyword>
<dbReference type="GO" id="GO:0002250">
    <property type="term" value="P:adaptive immune response"/>
    <property type="evidence" value="ECO:0007669"/>
    <property type="project" value="UniProtKB-KW"/>
</dbReference>
<dbReference type="Gene3D" id="2.60.40.10">
    <property type="entry name" value="Immunoglobulins"/>
    <property type="match status" value="1"/>
</dbReference>
<organism evidence="5 6">
    <name type="scientific">Chionis minor</name>
    <name type="common">Black-faced sheathbill</name>
    <dbReference type="NCBI Taxonomy" id="227182"/>
    <lineage>
        <taxon>Eukaryota</taxon>
        <taxon>Metazoa</taxon>
        <taxon>Chordata</taxon>
        <taxon>Craniata</taxon>
        <taxon>Vertebrata</taxon>
        <taxon>Euteleostomi</taxon>
        <taxon>Archelosauria</taxon>
        <taxon>Archosauria</taxon>
        <taxon>Dinosauria</taxon>
        <taxon>Saurischia</taxon>
        <taxon>Theropoda</taxon>
        <taxon>Coelurosauria</taxon>
        <taxon>Aves</taxon>
        <taxon>Neognathae</taxon>
        <taxon>Neoaves</taxon>
        <taxon>Charadriiformes</taxon>
        <taxon>Chionididae</taxon>
        <taxon>Chionis</taxon>
    </lineage>
</organism>
<evidence type="ECO:0000313" key="5">
    <source>
        <dbReference type="EMBL" id="NWY58003.1"/>
    </source>
</evidence>
<feature type="non-terminal residue" evidence="5">
    <location>
        <position position="106"/>
    </location>
</feature>
<dbReference type="InterPro" id="IPR050199">
    <property type="entry name" value="IgHV"/>
</dbReference>
<dbReference type="SMART" id="SM00406">
    <property type="entry name" value="IGv"/>
    <property type="match status" value="1"/>
</dbReference>
<accession>A0A7K7FL26</accession>
<evidence type="ECO:0000259" key="4">
    <source>
        <dbReference type="PROSITE" id="PS50835"/>
    </source>
</evidence>
<evidence type="ECO:0000256" key="1">
    <source>
        <dbReference type="ARBA" id="ARBA00022859"/>
    </source>
</evidence>
<dbReference type="GO" id="GO:0019814">
    <property type="term" value="C:immunoglobulin complex"/>
    <property type="evidence" value="ECO:0007669"/>
    <property type="project" value="UniProtKB-KW"/>
</dbReference>
<keyword evidence="2" id="KW-1064">Adaptive immunity</keyword>
<reference evidence="5 6" key="1">
    <citation type="submission" date="2019-09" db="EMBL/GenBank/DDBJ databases">
        <title>Bird 10,000 Genomes (B10K) Project - Family phase.</title>
        <authorList>
            <person name="Zhang G."/>
        </authorList>
    </citation>
    <scope>NUCLEOTIDE SEQUENCE [LARGE SCALE GENOMIC DNA]</scope>
    <source>
        <strain evidence="5">B10K-UC-030-51</strain>
    </source>
</reference>
<dbReference type="InterPro" id="IPR013106">
    <property type="entry name" value="Ig_V-set"/>
</dbReference>
<dbReference type="AlphaFoldDB" id="A0A7K7FL26"/>
<keyword evidence="3" id="KW-1280">Immunoglobulin</keyword>
<dbReference type="SUPFAM" id="SSF48726">
    <property type="entry name" value="Immunoglobulin"/>
    <property type="match status" value="1"/>
</dbReference>
<evidence type="ECO:0000313" key="6">
    <source>
        <dbReference type="Proteomes" id="UP000557271"/>
    </source>
</evidence>
<dbReference type="InterPro" id="IPR036179">
    <property type="entry name" value="Ig-like_dom_sf"/>
</dbReference>
<dbReference type="PROSITE" id="PS50835">
    <property type="entry name" value="IG_LIKE"/>
    <property type="match status" value="1"/>
</dbReference>